<organism evidence="2 3">
    <name type="scientific">Oryza meyeriana var. granulata</name>
    <dbReference type="NCBI Taxonomy" id="110450"/>
    <lineage>
        <taxon>Eukaryota</taxon>
        <taxon>Viridiplantae</taxon>
        <taxon>Streptophyta</taxon>
        <taxon>Embryophyta</taxon>
        <taxon>Tracheophyta</taxon>
        <taxon>Spermatophyta</taxon>
        <taxon>Magnoliopsida</taxon>
        <taxon>Liliopsida</taxon>
        <taxon>Poales</taxon>
        <taxon>Poaceae</taxon>
        <taxon>BOP clade</taxon>
        <taxon>Oryzoideae</taxon>
        <taxon>Oryzeae</taxon>
        <taxon>Oryzinae</taxon>
        <taxon>Oryza</taxon>
        <taxon>Oryza meyeriana</taxon>
    </lineage>
</organism>
<dbReference type="Proteomes" id="UP000479710">
    <property type="component" value="Unassembled WGS sequence"/>
</dbReference>
<keyword evidence="3" id="KW-1185">Reference proteome</keyword>
<evidence type="ECO:0008006" key="4">
    <source>
        <dbReference type="Google" id="ProtNLM"/>
    </source>
</evidence>
<evidence type="ECO:0000313" key="3">
    <source>
        <dbReference type="Proteomes" id="UP000479710"/>
    </source>
</evidence>
<keyword evidence="1" id="KW-0812">Transmembrane</keyword>
<gene>
    <name evidence="2" type="ORF">E2562_029573</name>
</gene>
<proteinExistence type="predicted"/>
<evidence type="ECO:0000256" key="1">
    <source>
        <dbReference type="SAM" id="Phobius"/>
    </source>
</evidence>
<keyword evidence="1" id="KW-0472">Membrane</keyword>
<dbReference type="EMBL" id="SPHZ02000010">
    <property type="protein sequence ID" value="KAF0896885.1"/>
    <property type="molecule type" value="Genomic_DNA"/>
</dbReference>
<comment type="caution">
    <text evidence="2">The sequence shown here is derived from an EMBL/GenBank/DDBJ whole genome shotgun (WGS) entry which is preliminary data.</text>
</comment>
<sequence>MERGVNLLFLVTFGSLANAAFTLPFSVALERRLLWPPEQQLLIDRLLLQFVLLALGGVTGFQVLMLQGMKRRRRPSPPPCPTSP</sequence>
<protein>
    <recommendedName>
        <fullName evidence="4">WAT1-related protein</fullName>
    </recommendedName>
</protein>
<dbReference type="AlphaFoldDB" id="A0A6G1C896"/>
<accession>A0A6G1C896</accession>
<name>A0A6G1C896_9ORYZ</name>
<keyword evidence="1" id="KW-1133">Transmembrane helix</keyword>
<reference evidence="2 3" key="1">
    <citation type="submission" date="2019-11" db="EMBL/GenBank/DDBJ databases">
        <title>Whole genome sequence of Oryza granulata.</title>
        <authorList>
            <person name="Li W."/>
        </authorList>
    </citation>
    <scope>NUCLEOTIDE SEQUENCE [LARGE SCALE GENOMIC DNA]</scope>
    <source>
        <strain evidence="3">cv. Menghai</strain>
        <tissue evidence="2">Leaf</tissue>
    </source>
</reference>
<feature type="transmembrane region" description="Helical" evidence="1">
    <location>
        <begin position="46"/>
        <end position="66"/>
    </location>
</feature>
<evidence type="ECO:0000313" key="2">
    <source>
        <dbReference type="EMBL" id="KAF0896885.1"/>
    </source>
</evidence>